<gene>
    <name evidence="1" type="ORF">EgrG_000804600</name>
</gene>
<reference evidence="3" key="3">
    <citation type="submission" date="2020-10" db="UniProtKB">
        <authorList>
            <consortium name="WormBaseParasite"/>
        </authorList>
    </citation>
    <scope>IDENTIFICATION</scope>
</reference>
<protein>
    <submittedName>
        <fullName evidence="3">Secreted protein</fullName>
    </submittedName>
</protein>
<evidence type="ECO:0000313" key="3">
    <source>
        <dbReference type="WBParaSite" id="EgrG_000804600"/>
    </source>
</evidence>
<dbReference type="EMBL" id="LK028576">
    <property type="protein sequence ID" value="CDS15642.1"/>
    <property type="molecule type" value="Genomic_DNA"/>
</dbReference>
<name>A0A068WB51_ECHGR</name>
<evidence type="ECO:0000313" key="2">
    <source>
        <dbReference type="Proteomes" id="UP000492820"/>
    </source>
</evidence>
<accession>A0A068WB51</accession>
<reference evidence="1" key="2">
    <citation type="submission" date="2014-06" db="EMBL/GenBank/DDBJ databases">
        <authorList>
            <person name="Aslett M."/>
        </authorList>
    </citation>
    <scope>NUCLEOTIDE SEQUENCE</scope>
</reference>
<sequence>MLRLLSPDCLVLGFCGRFPLLQLPQPCVNGTMVGFLERTVHHTIDAYKTTGYRRYLLTVLIQIFNLAYKFCNYGLFYPVPTKAYGYPN</sequence>
<dbReference type="AlphaFoldDB" id="A0A068WB51"/>
<organism evidence="1">
    <name type="scientific">Echinococcus granulosus</name>
    <name type="common">Hydatid tapeworm</name>
    <dbReference type="NCBI Taxonomy" id="6210"/>
    <lineage>
        <taxon>Eukaryota</taxon>
        <taxon>Metazoa</taxon>
        <taxon>Spiralia</taxon>
        <taxon>Lophotrochozoa</taxon>
        <taxon>Platyhelminthes</taxon>
        <taxon>Cestoda</taxon>
        <taxon>Eucestoda</taxon>
        <taxon>Cyclophyllidea</taxon>
        <taxon>Taeniidae</taxon>
        <taxon>Echinococcus</taxon>
        <taxon>Echinococcus granulosus group</taxon>
    </lineage>
</organism>
<evidence type="ECO:0000313" key="1">
    <source>
        <dbReference type="EMBL" id="CDS15642.1"/>
    </source>
</evidence>
<proteinExistence type="predicted"/>
<dbReference type="WBParaSite" id="EgrG_000804600">
    <property type="protein sequence ID" value="EgrG_000804600"/>
    <property type="gene ID" value="EgrG_000804600"/>
</dbReference>
<dbReference type="Proteomes" id="UP000492820">
    <property type="component" value="Unassembled WGS sequence"/>
</dbReference>
<reference evidence="1 2" key="1">
    <citation type="journal article" date="2013" name="Nature">
        <title>The genomes of four tapeworm species reveal adaptations to parasitism.</title>
        <authorList>
            <person name="Tsai I.J."/>
            <person name="Zarowiecki M."/>
            <person name="Holroyd N."/>
            <person name="Garciarrubio A."/>
            <person name="Sanchez-Flores A."/>
            <person name="Brooks K.L."/>
            <person name="Tracey A."/>
            <person name="Bobes R.J."/>
            <person name="Fragoso G."/>
            <person name="Sciutto E."/>
            <person name="Aslett M."/>
            <person name="Beasley H."/>
            <person name="Bennett H.M."/>
            <person name="Cai J."/>
            <person name="Camicia F."/>
            <person name="Clark R."/>
            <person name="Cucher M."/>
            <person name="De Silva N."/>
            <person name="Day T.A."/>
            <person name="Deplazes P."/>
            <person name="Estrada K."/>
            <person name="Fernandez C."/>
            <person name="Holland P.W."/>
            <person name="Hou J."/>
            <person name="Hu S."/>
            <person name="Huckvale T."/>
            <person name="Hung S.S."/>
            <person name="Kamenetzky L."/>
            <person name="Keane J.A."/>
            <person name="Kiss F."/>
            <person name="Koziol U."/>
            <person name="Lambert O."/>
            <person name="Liu K."/>
            <person name="Luo X."/>
            <person name="Luo Y."/>
            <person name="Macchiaroli N."/>
            <person name="Nichol S."/>
            <person name="Paps J."/>
            <person name="Parkinson J."/>
            <person name="Pouchkina-Stantcheva N."/>
            <person name="Riddiford N."/>
            <person name="Rosenzvit M."/>
            <person name="Salinas G."/>
            <person name="Wasmuth J.D."/>
            <person name="Zamanian M."/>
            <person name="Zheng Y."/>
            <person name="Cai X."/>
            <person name="Soberon X."/>
            <person name="Olson P.D."/>
            <person name="Laclette J.P."/>
            <person name="Brehm K."/>
            <person name="Berriman M."/>
            <person name="Garciarrubio A."/>
            <person name="Bobes R.J."/>
            <person name="Fragoso G."/>
            <person name="Sanchez-Flores A."/>
            <person name="Estrada K."/>
            <person name="Cevallos M.A."/>
            <person name="Morett E."/>
            <person name="Gonzalez V."/>
            <person name="Portillo T."/>
            <person name="Ochoa-Leyva A."/>
            <person name="Jose M.V."/>
            <person name="Sciutto E."/>
            <person name="Landa A."/>
            <person name="Jimenez L."/>
            <person name="Valdes V."/>
            <person name="Carrero J.C."/>
            <person name="Larralde C."/>
            <person name="Morales-Montor J."/>
            <person name="Limon-Lason J."/>
            <person name="Soberon X."/>
            <person name="Laclette J.P."/>
        </authorList>
    </citation>
    <scope>NUCLEOTIDE SEQUENCE [LARGE SCALE GENOMIC DNA]</scope>
</reference>